<dbReference type="FunFam" id="1.10.340.70:FF:000001">
    <property type="entry name" value="Retrovirus-related Pol polyprotein from transposon gypsy-like Protein"/>
    <property type="match status" value="1"/>
</dbReference>
<dbReference type="OrthoDB" id="2273864at2759"/>
<protein>
    <recommendedName>
        <fullName evidence="1">Integrase zinc-binding domain-containing protein</fullName>
    </recommendedName>
</protein>
<dbReference type="AlphaFoldDB" id="A0A9Q3E9U4"/>
<feature type="domain" description="Integrase zinc-binding" evidence="1">
    <location>
        <begin position="44"/>
        <end position="99"/>
    </location>
</feature>
<dbReference type="InterPro" id="IPR041588">
    <property type="entry name" value="Integrase_H2C2"/>
</dbReference>
<reference evidence="2" key="1">
    <citation type="submission" date="2021-03" db="EMBL/GenBank/DDBJ databases">
        <title>Draft genome sequence of rust myrtle Austropuccinia psidii MF-1, a brazilian biotype.</title>
        <authorList>
            <person name="Quecine M.C."/>
            <person name="Pachon D.M.R."/>
            <person name="Bonatelli M.L."/>
            <person name="Correr F.H."/>
            <person name="Franceschini L.M."/>
            <person name="Leite T.F."/>
            <person name="Margarido G.R.A."/>
            <person name="Almeida C.A."/>
            <person name="Ferrarezi J.A."/>
            <person name="Labate C.A."/>
        </authorList>
    </citation>
    <scope>NUCLEOTIDE SEQUENCE</scope>
    <source>
        <strain evidence="2">MF-1</strain>
    </source>
</reference>
<evidence type="ECO:0000313" key="3">
    <source>
        <dbReference type="Proteomes" id="UP000765509"/>
    </source>
</evidence>
<dbReference type="InterPro" id="IPR050951">
    <property type="entry name" value="Retrovirus_Pol_polyprotein"/>
</dbReference>
<dbReference type="PANTHER" id="PTHR37984">
    <property type="entry name" value="PROTEIN CBG26694"/>
    <property type="match status" value="1"/>
</dbReference>
<evidence type="ECO:0000259" key="1">
    <source>
        <dbReference type="Pfam" id="PF17921"/>
    </source>
</evidence>
<organism evidence="2 3">
    <name type="scientific">Austropuccinia psidii MF-1</name>
    <dbReference type="NCBI Taxonomy" id="1389203"/>
    <lineage>
        <taxon>Eukaryota</taxon>
        <taxon>Fungi</taxon>
        <taxon>Dikarya</taxon>
        <taxon>Basidiomycota</taxon>
        <taxon>Pucciniomycotina</taxon>
        <taxon>Pucciniomycetes</taxon>
        <taxon>Pucciniales</taxon>
        <taxon>Sphaerophragmiaceae</taxon>
        <taxon>Austropuccinia</taxon>
    </lineage>
</organism>
<comment type="caution">
    <text evidence="2">The sequence shown here is derived from an EMBL/GenBank/DDBJ whole genome shotgun (WGS) entry which is preliminary data.</text>
</comment>
<sequence length="121" mass="13904">MQGTYNKEILNQLATGESVSLYPLEPQAKFLLFKDRVVVPIIEEIQLNILQKRHDSPFAGHPGQEKTLKLIKRDSYWPGMNQFIKDAVSSYQKCSTNKNIHHKKFGLLKPLQIQSGPWKSL</sequence>
<proteinExistence type="predicted"/>
<gene>
    <name evidence="2" type="ORF">O181_054641</name>
</gene>
<dbReference type="Gene3D" id="1.10.340.70">
    <property type="match status" value="1"/>
</dbReference>
<dbReference type="EMBL" id="AVOT02024314">
    <property type="protein sequence ID" value="MBW0514926.1"/>
    <property type="molecule type" value="Genomic_DNA"/>
</dbReference>
<evidence type="ECO:0000313" key="2">
    <source>
        <dbReference type="EMBL" id="MBW0514926.1"/>
    </source>
</evidence>
<dbReference type="PANTHER" id="PTHR37984:SF5">
    <property type="entry name" value="PROTEIN NYNRIN-LIKE"/>
    <property type="match status" value="1"/>
</dbReference>
<keyword evidence="3" id="KW-1185">Reference proteome</keyword>
<accession>A0A9Q3E9U4</accession>
<name>A0A9Q3E9U4_9BASI</name>
<dbReference type="Proteomes" id="UP000765509">
    <property type="component" value="Unassembled WGS sequence"/>
</dbReference>
<dbReference type="Pfam" id="PF17921">
    <property type="entry name" value="Integrase_H2C2"/>
    <property type="match status" value="1"/>
</dbReference>